<reference evidence="7 8" key="1">
    <citation type="submission" date="2024-11" db="EMBL/GenBank/DDBJ databases">
        <authorList>
            <person name="Kaparullina E.N."/>
            <person name="Delegan Y.A."/>
            <person name="Doronina N.V."/>
        </authorList>
    </citation>
    <scope>NUCLEOTIDE SEQUENCE [LARGE SCALE GENOMIC DNA]</scope>
    <source>
        <strain evidence="7 8">7sh_L</strain>
    </source>
</reference>
<sequence length="148" mass="16493">MLRRKLGNMEQAADLAQDTFARILAANQYHELREPKAYLTTVSTRLVAQHFRRYALEQAYLDALASQPEATSPSPETVALVVEALAAISRVLEGLTARTREIFLMSQLDGMKYVDIARQLGVSVNVVQKAMIKGFQHCYQAVYSTDAS</sequence>
<evidence type="ECO:0000259" key="6">
    <source>
        <dbReference type="Pfam" id="PF08281"/>
    </source>
</evidence>
<dbReference type="InterPro" id="IPR013324">
    <property type="entry name" value="RNA_pol_sigma_r3/r4-like"/>
</dbReference>
<name>A0ABW8GK23_9PROT</name>
<keyword evidence="3" id="KW-0731">Sigma factor</keyword>
<dbReference type="InterPro" id="IPR014284">
    <property type="entry name" value="RNA_pol_sigma-70_dom"/>
</dbReference>
<dbReference type="NCBIfam" id="TIGR02937">
    <property type="entry name" value="sigma70-ECF"/>
    <property type="match status" value="1"/>
</dbReference>
<evidence type="ECO:0000256" key="3">
    <source>
        <dbReference type="ARBA" id="ARBA00023082"/>
    </source>
</evidence>
<dbReference type="SUPFAM" id="SSF88659">
    <property type="entry name" value="Sigma3 and sigma4 domains of RNA polymerase sigma factors"/>
    <property type="match status" value="1"/>
</dbReference>
<dbReference type="Proteomes" id="UP001617669">
    <property type="component" value="Unassembled WGS sequence"/>
</dbReference>
<dbReference type="PANTHER" id="PTHR43133">
    <property type="entry name" value="RNA POLYMERASE ECF-TYPE SIGMA FACTO"/>
    <property type="match status" value="1"/>
</dbReference>
<proteinExistence type="inferred from homology"/>
<dbReference type="InterPro" id="IPR039425">
    <property type="entry name" value="RNA_pol_sigma-70-like"/>
</dbReference>
<feature type="domain" description="RNA polymerase sigma-70 region 2" evidence="5">
    <location>
        <begin position="2"/>
        <end position="54"/>
    </location>
</feature>
<comment type="caution">
    <text evidence="7">The sequence shown here is derived from an EMBL/GenBank/DDBJ whole genome shotgun (WGS) entry which is preliminary data.</text>
</comment>
<keyword evidence="2" id="KW-0805">Transcription regulation</keyword>
<evidence type="ECO:0000313" key="7">
    <source>
        <dbReference type="EMBL" id="MFJ5445522.1"/>
    </source>
</evidence>
<feature type="domain" description="RNA polymerase sigma factor 70 region 4 type 2" evidence="6">
    <location>
        <begin position="86"/>
        <end position="138"/>
    </location>
</feature>
<comment type="similarity">
    <text evidence="1">Belongs to the sigma-70 factor family. ECF subfamily.</text>
</comment>
<protein>
    <submittedName>
        <fullName evidence="7">Sigma-70 family RNA polymerase sigma factor</fullName>
    </submittedName>
</protein>
<dbReference type="Gene3D" id="1.10.1740.10">
    <property type="match status" value="1"/>
</dbReference>
<organism evidence="7 8">
    <name type="scientific">Methylobacillus methanolivorans</name>
    <dbReference type="NCBI Taxonomy" id="1848927"/>
    <lineage>
        <taxon>Bacteria</taxon>
        <taxon>Pseudomonadati</taxon>
        <taxon>Pseudomonadota</taxon>
        <taxon>Betaproteobacteria</taxon>
        <taxon>Nitrosomonadales</taxon>
        <taxon>Methylophilaceae</taxon>
        <taxon>Methylobacillus</taxon>
    </lineage>
</organism>
<dbReference type="EMBL" id="JBIWXY010000001">
    <property type="protein sequence ID" value="MFJ5445522.1"/>
    <property type="molecule type" value="Genomic_DNA"/>
</dbReference>
<keyword evidence="8" id="KW-1185">Reference proteome</keyword>
<accession>A0ABW8GK23</accession>
<dbReference type="PANTHER" id="PTHR43133:SF63">
    <property type="entry name" value="RNA POLYMERASE SIGMA FACTOR FECI-RELATED"/>
    <property type="match status" value="1"/>
</dbReference>
<evidence type="ECO:0000313" key="8">
    <source>
        <dbReference type="Proteomes" id="UP001617669"/>
    </source>
</evidence>
<evidence type="ECO:0000259" key="5">
    <source>
        <dbReference type="Pfam" id="PF04542"/>
    </source>
</evidence>
<dbReference type="InterPro" id="IPR013325">
    <property type="entry name" value="RNA_pol_sigma_r2"/>
</dbReference>
<evidence type="ECO:0000256" key="2">
    <source>
        <dbReference type="ARBA" id="ARBA00023015"/>
    </source>
</evidence>
<evidence type="ECO:0000256" key="1">
    <source>
        <dbReference type="ARBA" id="ARBA00010641"/>
    </source>
</evidence>
<dbReference type="Gene3D" id="1.10.10.10">
    <property type="entry name" value="Winged helix-like DNA-binding domain superfamily/Winged helix DNA-binding domain"/>
    <property type="match status" value="1"/>
</dbReference>
<dbReference type="InterPro" id="IPR013249">
    <property type="entry name" value="RNA_pol_sigma70_r4_t2"/>
</dbReference>
<dbReference type="Pfam" id="PF04542">
    <property type="entry name" value="Sigma70_r2"/>
    <property type="match status" value="1"/>
</dbReference>
<dbReference type="Pfam" id="PF08281">
    <property type="entry name" value="Sigma70_r4_2"/>
    <property type="match status" value="1"/>
</dbReference>
<dbReference type="RefSeq" id="WP_400881858.1">
    <property type="nucleotide sequence ID" value="NZ_JBIWXY010000001.1"/>
</dbReference>
<dbReference type="SUPFAM" id="SSF88946">
    <property type="entry name" value="Sigma2 domain of RNA polymerase sigma factors"/>
    <property type="match status" value="1"/>
</dbReference>
<evidence type="ECO:0000256" key="4">
    <source>
        <dbReference type="ARBA" id="ARBA00023163"/>
    </source>
</evidence>
<dbReference type="InterPro" id="IPR036388">
    <property type="entry name" value="WH-like_DNA-bd_sf"/>
</dbReference>
<dbReference type="InterPro" id="IPR007627">
    <property type="entry name" value="RNA_pol_sigma70_r2"/>
</dbReference>
<gene>
    <name evidence="7" type="ORF">ACIKP9_04705</name>
</gene>
<keyword evidence="4" id="KW-0804">Transcription</keyword>